<gene>
    <name evidence="5" type="ORF">COV64_00940</name>
</gene>
<dbReference type="AlphaFoldDB" id="A0A2H0MPC2"/>
<evidence type="ECO:0000259" key="4">
    <source>
        <dbReference type="SMART" id="SM00849"/>
    </source>
</evidence>
<comment type="caution">
    <text evidence="5">The sequence shown here is derived from an EMBL/GenBank/DDBJ whole genome shotgun (WGS) entry which is preliminary data.</text>
</comment>
<keyword evidence="3" id="KW-0694">RNA-binding</keyword>
<dbReference type="GO" id="GO:0004527">
    <property type="term" value="F:exonuclease activity"/>
    <property type="evidence" value="ECO:0007669"/>
    <property type="project" value="UniProtKB-KW"/>
</dbReference>
<sequence length="495" mass="55651">MERVKLWFGPGGKEGYKWASNYQGSLVGLCRQPFCENCNLIERERLRGFRGGELEVELIPYRRPTFWKEEIFYLGHLVRVPEREVARAVGVDEGIEFDISRLNTLLLSTARGSVLIDPGVMGFNGDEFGFQKLISGRKIVATIVTHGHLDHWNHLNAVPSDAVFMSALTFQLISRHAAWQQDSRLVRALRKAQRVSPGEPVLLERDLPIQIETFPLPHSIPETMGLIIKGRKKRIVYLGDFKLTGVDAKTKAETISFLYQIAKEPVDLLSLNIINAHLEGFTPLEGVTIEAITNIIVRAKGRVIITSFSTNLERIRRIGEIAQIMGRPILFLGAGMVNAQGFLKLEAEEMTDAEKTVIFVTGCQAEENSALWRSVYELIPPLALRPTDTLIFSSRCIPGNEAVLRELITALRPKVGKIIVNARETEQVRLQGMEVEEAPVHVTGHEQKEGLRLVLEILRPKQILPWPQSSPQIEAFREIAGGIEILNEKNRVIEI</sequence>
<name>A0A2H0MPC2_9BACT</name>
<keyword evidence="2" id="KW-0269">Exonuclease</keyword>
<evidence type="ECO:0000313" key="6">
    <source>
        <dbReference type="Proteomes" id="UP000229381"/>
    </source>
</evidence>
<dbReference type="Gene3D" id="3.60.15.10">
    <property type="entry name" value="Ribonuclease Z/Hydroxyacylglutathione hydrolase-like"/>
    <property type="match status" value="1"/>
</dbReference>
<dbReference type="EMBL" id="PCWI01000023">
    <property type="protein sequence ID" value="PIQ98499.1"/>
    <property type="molecule type" value="Genomic_DNA"/>
</dbReference>
<keyword evidence="2" id="KW-0378">Hydrolase</keyword>
<dbReference type="Pfam" id="PF22505">
    <property type="entry name" value="RNase_J_b_CASP"/>
    <property type="match status" value="1"/>
</dbReference>
<accession>A0A2H0MPC2</accession>
<feature type="domain" description="Metallo-beta-lactamase" evidence="4">
    <location>
        <begin position="101"/>
        <end position="292"/>
    </location>
</feature>
<dbReference type="InterPro" id="IPR042173">
    <property type="entry name" value="RNase_J_2"/>
</dbReference>
<dbReference type="SMART" id="SM00849">
    <property type="entry name" value="Lactamase_B"/>
    <property type="match status" value="1"/>
</dbReference>
<evidence type="ECO:0000256" key="2">
    <source>
        <dbReference type="ARBA" id="ARBA00022839"/>
    </source>
</evidence>
<evidence type="ECO:0000313" key="5">
    <source>
        <dbReference type="EMBL" id="PIQ98499.1"/>
    </source>
</evidence>
<dbReference type="InterPro" id="IPR001279">
    <property type="entry name" value="Metallo-B-lactamas"/>
</dbReference>
<evidence type="ECO:0000256" key="1">
    <source>
        <dbReference type="ARBA" id="ARBA00022722"/>
    </source>
</evidence>
<dbReference type="InterPro" id="IPR055132">
    <property type="entry name" value="RNase_J_b_CASP"/>
</dbReference>
<protein>
    <recommendedName>
        <fullName evidence="4">Metallo-beta-lactamase domain-containing protein</fullName>
    </recommendedName>
</protein>
<dbReference type="Gene3D" id="3.40.50.10710">
    <property type="entry name" value="Metallo-hydrolase/oxidoreductase"/>
    <property type="match status" value="1"/>
</dbReference>
<reference evidence="5 6" key="1">
    <citation type="submission" date="2017-09" db="EMBL/GenBank/DDBJ databases">
        <title>Depth-based differentiation of microbial function through sediment-hosted aquifers and enrichment of novel symbionts in the deep terrestrial subsurface.</title>
        <authorList>
            <person name="Probst A.J."/>
            <person name="Ladd B."/>
            <person name="Jarett J.K."/>
            <person name="Geller-Mcgrath D.E."/>
            <person name="Sieber C.M."/>
            <person name="Emerson J.B."/>
            <person name="Anantharaman K."/>
            <person name="Thomas B.C."/>
            <person name="Malmstrom R."/>
            <person name="Stieglmeier M."/>
            <person name="Klingl A."/>
            <person name="Woyke T."/>
            <person name="Ryan C.M."/>
            <person name="Banfield J.F."/>
        </authorList>
    </citation>
    <scope>NUCLEOTIDE SEQUENCE [LARGE SCALE GENOMIC DNA]</scope>
    <source>
        <strain evidence="5">CG11_big_fil_rev_8_21_14_0_20_39_9</strain>
    </source>
</reference>
<dbReference type="Pfam" id="PF12706">
    <property type="entry name" value="Lactamase_B_2"/>
    <property type="match status" value="1"/>
</dbReference>
<dbReference type="PANTHER" id="PTHR43694:SF1">
    <property type="entry name" value="RIBONUCLEASE J"/>
    <property type="match status" value="1"/>
</dbReference>
<keyword evidence="1" id="KW-0540">Nuclease</keyword>
<dbReference type="GO" id="GO:0003723">
    <property type="term" value="F:RNA binding"/>
    <property type="evidence" value="ECO:0007669"/>
    <property type="project" value="UniProtKB-KW"/>
</dbReference>
<dbReference type="InterPro" id="IPR036866">
    <property type="entry name" value="RibonucZ/Hydroxyglut_hydro"/>
</dbReference>
<dbReference type="Proteomes" id="UP000229381">
    <property type="component" value="Unassembled WGS sequence"/>
</dbReference>
<dbReference type="PANTHER" id="PTHR43694">
    <property type="entry name" value="RIBONUCLEASE J"/>
    <property type="match status" value="1"/>
</dbReference>
<proteinExistence type="predicted"/>
<dbReference type="SUPFAM" id="SSF56281">
    <property type="entry name" value="Metallo-hydrolase/oxidoreductase"/>
    <property type="match status" value="1"/>
</dbReference>
<organism evidence="5 6">
    <name type="scientific">Candidatus Nealsonbacteria bacterium CG11_big_fil_rev_8_21_14_0_20_39_9</name>
    <dbReference type="NCBI Taxonomy" id="1974715"/>
    <lineage>
        <taxon>Bacteria</taxon>
        <taxon>Candidatus Nealsoniibacteriota</taxon>
    </lineage>
</organism>
<evidence type="ECO:0000256" key="3">
    <source>
        <dbReference type="ARBA" id="ARBA00022884"/>
    </source>
</evidence>